<dbReference type="EMBL" id="CM029044">
    <property type="protein sequence ID" value="KAG2608576.1"/>
    <property type="molecule type" value="Genomic_DNA"/>
</dbReference>
<comment type="caution">
    <text evidence="3">The sequence shown here is derived from an EMBL/GenBank/DDBJ whole genome shotgun (WGS) entry which is preliminary data.</text>
</comment>
<evidence type="ECO:0000256" key="2">
    <source>
        <dbReference type="SAM" id="Phobius"/>
    </source>
</evidence>
<dbReference type="Proteomes" id="UP000823388">
    <property type="component" value="Chromosome 4N"/>
</dbReference>
<sequence length="359" mass="39768">MRCHHQAIDGGVGAVVVTLLLVAVTISIQLVPAGGRNVRLPTTVPALYVFGDSLLDVGNNNHLPGADVPQGQRALLRRRLPRRRETHRPLEQRLQRRRLDSQGYGIREEPAGVPVADAALQPSRRQGDRRSELCLWRSWDSRLHCAQLRHHQGSDGSQPGLHHGERPSVQIPVPRRHRHQRHGRVRRHAPADRRGRLLLEPHLQLLGCHHGAVRDGREEVWRDQHRADRVRAAPASAEPHRRVRRRSERARRRLRRRAQVPLGQRAPARPARPRLLARRPVRPDAGDHSRPAGCPTWTPRAAAAAGWAPRAAASSPTRRCAPTAGATSSGTTATPPSAVPSSSRPPSTTDRSASPCRST</sequence>
<keyword evidence="2" id="KW-0812">Transmembrane</keyword>
<proteinExistence type="predicted"/>
<evidence type="ECO:0000313" key="3">
    <source>
        <dbReference type="EMBL" id="KAG2608576.1"/>
    </source>
</evidence>
<feature type="compositionally biased region" description="Basic and acidic residues" evidence="1">
    <location>
        <begin position="222"/>
        <end position="231"/>
    </location>
</feature>
<name>A0A8T0TIP6_PANVG</name>
<feature type="region of interest" description="Disordered" evidence="1">
    <location>
        <begin position="222"/>
        <end position="359"/>
    </location>
</feature>
<dbReference type="AlphaFoldDB" id="A0A8T0TIP6"/>
<evidence type="ECO:0008006" key="5">
    <source>
        <dbReference type="Google" id="ProtNLM"/>
    </source>
</evidence>
<dbReference type="Gene3D" id="3.40.50.1110">
    <property type="entry name" value="SGNH hydrolase"/>
    <property type="match status" value="1"/>
</dbReference>
<evidence type="ECO:0000313" key="4">
    <source>
        <dbReference type="Proteomes" id="UP000823388"/>
    </source>
</evidence>
<feature type="compositionally biased region" description="Basic residues" evidence="1">
    <location>
        <begin position="241"/>
        <end position="258"/>
    </location>
</feature>
<dbReference type="InterPro" id="IPR036514">
    <property type="entry name" value="SGNH_hydro_sf"/>
</dbReference>
<keyword evidence="2" id="KW-0472">Membrane</keyword>
<feature type="compositionally biased region" description="Low complexity" evidence="1">
    <location>
        <begin position="295"/>
        <end position="359"/>
    </location>
</feature>
<accession>A0A8T0TIP6</accession>
<keyword evidence="4" id="KW-1185">Reference proteome</keyword>
<feature type="transmembrane region" description="Helical" evidence="2">
    <location>
        <begin position="12"/>
        <end position="31"/>
    </location>
</feature>
<organism evidence="3 4">
    <name type="scientific">Panicum virgatum</name>
    <name type="common">Blackwell switchgrass</name>
    <dbReference type="NCBI Taxonomy" id="38727"/>
    <lineage>
        <taxon>Eukaryota</taxon>
        <taxon>Viridiplantae</taxon>
        <taxon>Streptophyta</taxon>
        <taxon>Embryophyta</taxon>
        <taxon>Tracheophyta</taxon>
        <taxon>Spermatophyta</taxon>
        <taxon>Magnoliopsida</taxon>
        <taxon>Liliopsida</taxon>
        <taxon>Poales</taxon>
        <taxon>Poaceae</taxon>
        <taxon>PACMAD clade</taxon>
        <taxon>Panicoideae</taxon>
        <taxon>Panicodae</taxon>
        <taxon>Paniceae</taxon>
        <taxon>Panicinae</taxon>
        <taxon>Panicum</taxon>
        <taxon>Panicum sect. Hiantes</taxon>
    </lineage>
</organism>
<evidence type="ECO:0000256" key="1">
    <source>
        <dbReference type="SAM" id="MobiDB-lite"/>
    </source>
</evidence>
<protein>
    <recommendedName>
        <fullName evidence="5">GDSL esterase/lipase</fullName>
    </recommendedName>
</protein>
<feature type="compositionally biased region" description="Basic residues" evidence="1">
    <location>
        <begin position="271"/>
        <end position="280"/>
    </location>
</feature>
<feature type="region of interest" description="Disordered" evidence="1">
    <location>
        <begin position="150"/>
        <end position="170"/>
    </location>
</feature>
<reference evidence="3" key="1">
    <citation type="submission" date="2020-05" db="EMBL/GenBank/DDBJ databases">
        <title>WGS assembly of Panicum virgatum.</title>
        <authorList>
            <person name="Lovell J.T."/>
            <person name="Jenkins J."/>
            <person name="Shu S."/>
            <person name="Juenger T.E."/>
            <person name="Schmutz J."/>
        </authorList>
    </citation>
    <scope>NUCLEOTIDE SEQUENCE</scope>
    <source>
        <strain evidence="3">AP13</strain>
    </source>
</reference>
<gene>
    <name evidence="3" type="ORF">PVAP13_4NG329500</name>
</gene>
<keyword evidence="2" id="KW-1133">Transmembrane helix</keyword>
<feature type="compositionally biased region" description="Basic and acidic residues" evidence="1">
    <location>
        <begin position="281"/>
        <end position="290"/>
    </location>
</feature>